<evidence type="ECO:0000256" key="8">
    <source>
        <dbReference type="HAMAP-Rule" id="MF_00692"/>
    </source>
</evidence>
<feature type="binding site" evidence="8">
    <location>
        <position position="126"/>
    </location>
    <ligand>
        <name>ATP</name>
        <dbReference type="ChEBI" id="CHEBI:30616"/>
    </ligand>
</feature>
<evidence type="ECO:0000256" key="4">
    <source>
        <dbReference type="ARBA" id="ARBA00022723"/>
    </source>
</evidence>
<evidence type="ECO:0000256" key="5">
    <source>
        <dbReference type="ARBA" id="ARBA00022741"/>
    </source>
</evidence>
<feature type="region of interest" description="Disordered" evidence="9">
    <location>
        <begin position="469"/>
        <end position="493"/>
    </location>
</feature>
<evidence type="ECO:0000256" key="3">
    <source>
        <dbReference type="ARBA" id="ARBA00022695"/>
    </source>
</evidence>
<dbReference type="GO" id="GO:0000287">
    <property type="term" value="F:magnesium ion binding"/>
    <property type="evidence" value="ECO:0007669"/>
    <property type="project" value="UniProtKB-UniRule"/>
</dbReference>
<dbReference type="GO" id="GO:0030145">
    <property type="term" value="F:manganese ion binding"/>
    <property type="evidence" value="ECO:0007669"/>
    <property type="project" value="UniProtKB-UniRule"/>
</dbReference>
<dbReference type="InterPro" id="IPR003846">
    <property type="entry name" value="SelO"/>
</dbReference>
<proteinExistence type="inferred from homology"/>
<dbReference type="PANTHER" id="PTHR32057">
    <property type="entry name" value="PROTEIN ADENYLYLTRANSFERASE SELO, MITOCHONDRIAL"/>
    <property type="match status" value="1"/>
</dbReference>
<sequence>MVGSHMPITFDNSYARLPPRFFAPAHPLRSPSPTLIRINAALAVELGFDPEWLGSTAGLDMLSGRSIAEGAEPIAQAYAGHQFGNLVPQLGDGRAILLGEVIDGAGRRRDVQLKGAGRTAFSRGGDGRAALGPVLREYLVSEAMAALGVPTTRALAAVTTGEPVVRETVLPGAMLTRVASSHIRVGTFQYFAAREDVEAIRLLADHVIVRHYPAAATEERPYRALLDAVINAQAHLVARWLLLGFIHGVMNTDNMSVAGETIDYGPCAFMDAYDPATVFSSIDRTGRYAYGNQPRIAHWNLTRLAEALLPLLDEDQDAAVEEAQDALGGYGSLFEQAYFGGLRRKIGLMSEERGDVELINTLLTRMTENEVDFTLSFRALGRAALGEDEPARALFIDPTAFDAWTSEWRSRLSRDGQDAEARRRAMEQVNPAFIPRNHHVEAMIAAAVERQDFSRFDRMLDVLSRPYEDQPGAEDLATPPQPHERVAATFCGT</sequence>
<comment type="cofactor">
    <cofactor evidence="8">
        <name>Mg(2+)</name>
        <dbReference type="ChEBI" id="CHEBI:18420"/>
    </cofactor>
    <cofactor evidence="8">
        <name>Mn(2+)</name>
        <dbReference type="ChEBI" id="CHEBI:29035"/>
    </cofactor>
</comment>
<keyword evidence="3 8" id="KW-0548">Nucleotidyltransferase</keyword>
<feature type="binding site" evidence="8">
    <location>
        <position position="263"/>
    </location>
    <ligand>
        <name>Mg(2+)</name>
        <dbReference type="ChEBI" id="CHEBI:18420"/>
    </ligand>
</feature>
<evidence type="ECO:0000313" key="10">
    <source>
        <dbReference type="EMBL" id="MBB5712321.1"/>
    </source>
</evidence>
<keyword evidence="6 8" id="KW-0067">ATP-binding</keyword>
<dbReference type="Proteomes" id="UP000527143">
    <property type="component" value="Unassembled WGS sequence"/>
</dbReference>
<feature type="binding site" evidence="8">
    <location>
        <position position="93"/>
    </location>
    <ligand>
        <name>ATP</name>
        <dbReference type="ChEBI" id="CHEBI:30616"/>
    </ligand>
</feature>
<evidence type="ECO:0000256" key="1">
    <source>
        <dbReference type="ARBA" id="ARBA00009747"/>
    </source>
</evidence>
<dbReference type="Pfam" id="PF02696">
    <property type="entry name" value="SelO"/>
    <property type="match status" value="1"/>
</dbReference>
<accession>A0A840YRI0</accession>
<comment type="function">
    <text evidence="8">Nucleotidyltransferase involved in the post-translational modification of proteins. It can catalyze the addition of adenosine monophosphate (AMP) or uridine monophosphate (UMP) to a protein, resulting in modifications known as AMPylation and UMPylation.</text>
</comment>
<dbReference type="GO" id="GO:0070733">
    <property type="term" value="F:AMPylase activity"/>
    <property type="evidence" value="ECO:0007669"/>
    <property type="project" value="UniProtKB-EC"/>
</dbReference>
<feature type="binding site" evidence="8">
    <location>
        <position position="127"/>
    </location>
    <ligand>
        <name>ATP</name>
        <dbReference type="ChEBI" id="CHEBI:30616"/>
    </ligand>
</feature>
<feature type="binding site" evidence="8">
    <location>
        <position position="114"/>
    </location>
    <ligand>
        <name>ATP</name>
        <dbReference type="ChEBI" id="CHEBI:30616"/>
    </ligand>
</feature>
<comment type="caution">
    <text evidence="10">The sequence shown here is derived from an EMBL/GenBank/DDBJ whole genome shotgun (WGS) entry which is preliminary data.</text>
</comment>
<feature type="binding site" evidence="8">
    <location>
        <position position="94"/>
    </location>
    <ligand>
        <name>ATP</name>
        <dbReference type="ChEBI" id="CHEBI:30616"/>
    </ligand>
</feature>
<dbReference type="HAMAP" id="MF_00692">
    <property type="entry name" value="SelO"/>
    <property type="match status" value="1"/>
</dbReference>
<comment type="catalytic activity">
    <reaction evidence="8">
        <text>L-threonyl-[protein] + ATP = 3-O-(5'-adenylyl)-L-threonyl-[protein] + diphosphate</text>
        <dbReference type="Rhea" id="RHEA:54292"/>
        <dbReference type="Rhea" id="RHEA-COMP:11060"/>
        <dbReference type="Rhea" id="RHEA-COMP:13847"/>
        <dbReference type="ChEBI" id="CHEBI:30013"/>
        <dbReference type="ChEBI" id="CHEBI:30616"/>
        <dbReference type="ChEBI" id="CHEBI:33019"/>
        <dbReference type="ChEBI" id="CHEBI:138113"/>
        <dbReference type="EC" id="2.7.7.108"/>
    </reaction>
</comment>
<name>A0A840YRI0_9SPHN</name>
<dbReference type="EC" id="2.7.7.-" evidence="8"/>
<comment type="catalytic activity">
    <reaction evidence="8">
        <text>L-tyrosyl-[protein] + UTP = O-(5'-uridylyl)-L-tyrosyl-[protein] + diphosphate</text>
        <dbReference type="Rhea" id="RHEA:83887"/>
        <dbReference type="Rhea" id="RHEA-COMP:10136"/>
        <dbReference type="Rhea" id="RHEA-COMP:20238"/>
        <dbReference type="ChEBI" id="CHEBI:33019"/>
        <dbReference type="ChEBI" id="CHEBI:46398"/>
        <dbReference type="ChEBI" id="CHEBI:46858"/>
        <dbReference type="ChEBI" id="CHEBI:90602"/>
    </reaction>
</comment>
<protein>
    <recommendedName>
        <fullName evidence="8">Protein nucleotidyltransferase YdiU</fullName>
        <ecNumber evidence="8">2.7.7.-</ecNumber>
    </recommendedName>
    <alternativeName>
        <fullName evidence="8">Protein adenylyltransferase YdiU</fullName>
        <ecNumber evidence="8">2.7.7.108</ecNumber>
    </alternativeName>
    <alternativeName>
        <fullName evidence="8">Protein uridylyltransferase YdiU</fullName>
        <ecNumber evidence="8">2.7.7.-</ecNumber>
    </alternativeName>
</protein>
<comment type="catalytic activity">
    <reaction evidence="8">
        <text>L-seryl-[protein] + UTP = O-(5'-uridylyl)-L-seryl-[protein] + diphosphate</text>
        <dbReference type="Rhea" id="RHEA:64604"/>
        <dbReference type="Rhea" id="RHEA-COMP:9863"/>
        <dbReference type="Rhea" id="RHEA-COMP:16635"/>
        <dbReference type="ChEBI" id="CHEBI:29999"/>
        <dbReference type="ChEBI" id="CHEBI:33019"/>
        <dbReference type="ChEBI" id="CHEBI:46398"/>
        <dbReference type="ChEBI" id="CHEBI:156051"/>
    </reaction>
</comment>
<dbReference type="GO" id="GO:0005524">
    <property type="term" value="F:ATP binding"/>
    <property type="evidence" value="ECO:0007669"/>
    <property type="project" value="UniProtKB-UniRule"/>
</dbReference>
<keyword evidence="8" id="KW-0464">Manganese</keyword>
<evidence type="ECO:0000256" key="7">
    <source>
        <dbReference type="ARBA" id="ARBA00022842"/>
    </source>
</evidence>
<evidence type="ECO:0000256" key="2">
    <source>
        <dbReference type="ARBA" id="ARBA00022679"/>
    </source>
</evidence>
<comment type="similarity">
    <text evidence="1 8">Belongs to the SELO family.</text>
</comment>
<feature type="active site" description="Proton acceptor" evidence="8">
    <location>
        <position position="253"/>
    </location>
</feature>
<keyword evidence="5 8" id="KW-0547">Nucleotide-binding</keyword>
<dbReference type="EC" id="2.7.7.108" evidence="8"/>
<feature type="binding site" evidence="8">
    <location>
        <position position="177"/>
    </location>
    <ligand>
        <name>ATP</name>
        <dbReference type="ChEBI" id="CHEBI:30616"/>
    </ligand>
</feature>
<keyword evidence="2 8" id="KW-0808">Transferase</keyword>
<evidence type="ECO:0000256" key="6">
    <source>
        <dbReference type="ARBA" id="ARBA00022840"/>
    </source>
</evidence>
<comment type="catalytic activity">
    <reaction evidence="8">
        <text>L-seryl-[protein] + ATP = 3-O-(5'-adenylyl)-L-seryl-[protein] + diphosphate</text>
        <dbReference type="Rhea" id="RHEA:58120"/>
        <dbReference type="Rhea" id="RHEA-COMP:9863"/>
        <dbReference type="Rhea" id="RHEA-COMP:15073"/>
        <dbReference type="ChEBI" id="CHEBI:29999"/>
        <dbReference type="ChEBI" id="CHEBI:30616"/>
        <dbReference type="ChEBI" id="CHEBI:33019"/>
        <dbReference type="ChEBI" id="CHEBI:142516"/>
        <dbReference type="EC" id="2.7.7.108"/>
    </reaction>
</comment>
<comment type="catalytic activity">
    <reaction evidence="8">
        <text>L-histidyl-[protein] + UTP = N(tele)-(5'-uridylyl)-L-histidyl-[protein] + diphosphate</text>
        <dbReference type="Rhea" id="RHEA:83891"/>
        <dbReference type="Rhea" id="RHEA-COMP:9745"/>
        <dbReference type="Rhea" id="RHEA-COMP:20239"/>
        <dbReference type="ChEBI" id="CHEBI:29979"/>
        <dbReference type="ChEBI" id="CHEBI:33019"/>
        <dbReference type="ChEBI" id="CHEBI:46398"/>
        <dbReference type="ChEBI" id="CHEBI:233474"/>
    </reaction>
</comment>
<keyword evidence="11" id="KW-1185">Reference proteome</keyword>
<keyword evidence="4 8" id="KW-0479">Metal-binding</keyword>
<evidence type="ECO:0000256" key="9">
    <source>
        <dbReference type="SAM" id="MobiDB-lite"/>
    </source>
</evidence>
<evidence type="ECO:0000313" key="11">
    <source>
        <dbReference type="Proteomes" id="UP000527143"/>
    </source>
</evidence>
<feature type="binding site" evidence="8">
    <location>
        <position position="254"/>
    </location>
    <ligand>
        <name>Mg(2+)</name>
        <dbReference type="ChEBI" id="CHEBI:18420"/>
    </ligand>
</feature>
<keyword evidence="7 8" id="KW-0460">Magnesium</keyword>
<dbReference type="PANTHER" id="PTHR32057:SF14">
    <property type="entry name" value="PROTEIN ADENYLYLTRANSFERASE SELO, MITOCHONDRIAL"/>
    <property type="match status" value="1"/>
</dbReference>
<comment type="catalytic activity">
    <reaction evidence="8">
        <text>L-tyrosyl-[protein] + ATP = O-(5'-adenylyl)-L-tyrosyl-[protein] + diphosphate</text>
        <dbReference type="Rhea" id="RHEA:54288"/>
        <dbReference type="Rhea" id="RHEA-COMP:10136"/>
        <dbReference type="Rhea" id="RHEA-COMP:13846"/>
        <dbReference type="ChEBI" id="CHEBI:30616"/>
        <dbReference type="ChEBI" id="CHEBI:33019"/>
        <dbReference type="ChEBI" id="CHEBI:46858"/>
        <dbReference type="ChEBI" id="CHEBI:83624"/>
        <dbReference type="EC" id="2.7.7.108"/>
    </reaction>
</comment>
<feature type="binding site" evidence="8">
    <location>
        <position position="91"/>
    </location>
    <ligand>
        <name>ATP</name>
        <dbReference type="ChEBI" id="CHEBI:30616"/>
    </ligand>
</feature>
<organism evidence="10 11">
    <name type="scientific">Sphingomonas xinjiangensis</name>
    <dbReference type="NCBI Taxonomy" id="643568"/>
    <lineage>
        <taxon>Bacteria</taxon>
        <taxon>Pseudomonadati</taxon>
        <taxon>Pseudomonadota</taxon>
        <taxon>Alphaproteobacteria</taxon>
        <taxon>Sphingomonadales</taxon>
        <taxon>Sphingomonadaceae</taxon>
        <taxon>Sphingomonas</taxon>
    </lineage>
</organism>
<feature type="binding site" evidence="8">
    <location>
        <position position="263"/>
    </location>
    <ligand>
        <name>ATP</name>
        <dbReference type="ChEBI" id="CHEBI:30616"/>
    </ligand>
</feature>
<dbReference type="EMBL" id="JACIJF010000015">
    <property type="protein sequence ID" value="MBB5712321.1"/>
    <property type="molecule type" value="Genomic_DNA"/>
</dbReference>
<feature type="binding site" evidence="8">
    <location>
        <position position="184"/>
    </location>
    <ligand>
        <name>ATP</name>
        <dbReference type="ChEBI" id="CHEBI:30616"/>
    </ligand>
</feature>
<dbReference type="AlphaFoldDB" id="A0A840YRI0"/>
<reference evidence="10 11" key="1">
    <citation type="submission" date="2020-08" db="EMBL/GenBank/DDBJ databases">
        <title>Genomic Encyclopedia of Type Strains, Phase IV (KMG-IV): sequencing the most valuable type-strain genomes for metagenomic binning, comparative biology and taxonomic classification.</title>
        <authorList>
            <person name="Goeker M."/>
        </authorList>
    </citation>
    <scope>NUCLEOTIDE SEQUENCE [LARGE SCALE GENOMIC DNA]</scope>
    <source>
        <strain evidence="10 11">DSM 26736</strain>
    </source>
</reference>
<gene>
    <name evidence="8" type="primary">ydiU</name>
    <name evidence="8" type="synonym">selO</name>
    <name evidence="10" type="ORF">FHT02_003579</name>
</gene>
<dbReference type="NCBIfam" id="NF000658">
    <property type="entry name" value="PRK00029.1"/>
    <property type="match status" value="1"/>
</dbReference>